<dbReference type="EMBL" id="AFXA01000011">
    <property type="protein sequence ID" value="EGV00215.1"/>
    <property type="molecule type" value="Genomic_DNA"/>
</dbReference>
<accession>F9UKL0</accession>
<keyword evidence="1" id="KW-0732">Signal</keyword>
<feature type="signal peptide" evidence="1">
    <location>
        <begin position="1"/>
        <end position="23"/>
    </location>
</feature>
<dbReference type="Pfam" id="PF04200">
    <property type="entry name" value="Lipoprotein_17"/>
    <property type="match status" value="3"/>
</dbReference>
<feature type="chain" id="PRO_5003388007" evidence="1">
    <location>
        <begin position="24"/>
        <end position="1030"/>
    </location>
</feature>
<keyword evidence="4" id="KW-1185">Reference proteome</keyword>
<dbReference type="PROSITE" id="PS51257">
    <property type="entry name" value="PROKAR_LIPOPROTEIN"/>
    <property type="match status" value="1"/>
</dbReference>
<feature type="domain" description="Lipoprotein-associated type-17" evidence="2">
    <location>
        <begin position="809"/>
        <end position="884"/>
    </location>
</feature>
<feature type="domain" description="Lipoprotein-associated type-17" evidence="2">
    <location>
        <begin position="650"/>
        <end position="707"/>
    </location>
</feature>
<evidence type="ECO:0000256" key="1">
    <source>
        <dbReference type="SAM" id="SignalP"/>
    </source>
</evidence>
<evidence type="ECO:0000313" key="3">
    <source>
        <dbReference type="EMBL" id="EGV00215.1"/>
    </source>
</evidence>
<evidence type="ECO:0000313" key="4">
    <source>
        <dbReference type="Proteomes" id="UP000004978"/>
    </source>
</evidence>
<sequence>MKSKKLTLLLSSLSVTAVLPFVAASCTNDVDDSKNKLEVELNQQVANLTLTTTTPNATNAEVVANGSYGSNLDSTKYELVIEEAKAQNYRQVAIKTKVKDKATGTISKDSKNLVLDNLKLSESELDSLKSDLNVMLKSNKITAHDFIELGEGALSASKLEEVSKYVTITYSDFKEVSQTHYGATLKLVDKLFEDQTKSYELTFEKGALGSEEFAALAAKVTFSSEANAYELYRDGKDVVTAANVDESVTLAYVDDSFTYDSSTKKFKFKYKLTQKYSNPENISTEYEAEVVPTSKALTSEEFDEIKAANVTVTLPEEKPTIEELIAAPQEKIVVNNSLTDYVSVEILRAEKLEDSSVNVTYKLKDVLVETAESAEYTVNFANLLTNAQRDLKNAEEATVVTYETATDQLRADELLLDKVIITAPEGYTVVDKAFMYTLENNKDQAVDEIDNGYKKVQFKLQKDDLTSSEFVVKELTTLKSSYEFIVTKLETVKKFMLVQSAAAKAYLSTLSDGALLDYDYVEVGIYDKPYNKDEPDAPRVKLFELSEEDKVKLSRSALTTFALNSTTNSDERGKVILVKDEEGNYSIKFKLGKYDRKPANIRIDNKYTTTTPVAFTVLTQEELEAKAQALKDTFGYENKETTPIADASADNVTKGEVDSGLTYALVSSSKNETTGTLSLTYKLTQTDSTNTTISSSEINIEITGFKTTNLSEKLEGVTVDYENKAETLPSAVEVNNFMLKRGEETVDLSTEGITVTKTVKAGTANNTQGTLTLVVTLTKDDQTFNKEYELTGFKQQGLDLATIAEGLTLDLAAEANKTYLRADQVTDEQLTLTLDHADKDKVNLAITTKTPADGGNLTVTVTLTSKEDESQTHTKEFSLTGFSTLKAPQVKKAVDENATTPAFTVTGGENAKNRILSFFNATNKTRLLVALKNNTVIAKEKAGQINKKDMNLEISHPVGAITNGAGIENMYFIDPTGKNTRKGFELVKKEDGVYAEFSLLEENQSPSNKLTIKEENKFSVKVFDLLTTES</sequence>
<comment type="caution">
    <text evidence="3">The sequence shown here is derived from an EMBL/GenBank/DDBJ whole genome shotgun (WGS) entry which is preliminary data.</text>
</comment>
<feature type="domain" description="Lipoprotein-associated type-17" evidence="2">
    <location>
        <begin position="718"/>
        <end position="794"/>
    </location>
</feature>
<gene>
    <name evidence="3" type="ORF">MCSF7_02116</name>
</gene>
<dbReference type="InterPro" id="IPR007326">
    <property type="entry name" value="Lipoprotein-assoc_dom"/>
</dbReference>
<name>F9UKL0_9BACT</name>
<dbReference type="Proteomes" id="UP000004978">
    <property type="component" value="Unassembled WGS sequence"/>
</dbReference>
<dbReference type="AlphaFoldDB" id="F9UKL0"/>
<keyword evidence="3" id="KW-0449">Lipoprotein</keyword>
<proteinExistence type="predicted"/>
<protein>
    <submittedName>
        <fullName evidence="3">Putative lipoprotein</fullName>
    </submittedName>
</protein>
<dbReference type="eggNOG" id="ENOG5032EWP">
    <property type="taxonomic scope" value="Bacteria"/>
</dbReference>
<organism evidence="3 4">
    <name type="scientific">Mycoplasmopsis columbina SF7</name>
    <dbReference type="NCBI Taxonomy" id="1037410"/>
    <lineage>
        <taxon>Bacteria</taxon>
        <taxon>Bacillati</taxon>
        <taxon>Mycoplasmatota</taxon>
        <taxon>Mycoplasmoidales</taxon>
        <taxon>Metamycoplasmataceae</taxon>
        <taxon>Mycoplasmopsis</taxon>
    </lineage>
</organism>
<dbReference type="RefSeq" id="WP_006608828.1">
    <property type="nucleotide sequence ID" value="NZ_AFXA01000011.1"/>
</dbReference>
<reference evidence="3 4" key="1">
    <citation type="journal article" date="2013" name="Genome Announc.">
        <title>Genome Sequence of Mycoplasma columbinum Strain SF7.</title>
        <authorList>
            <person name="Guo Z."/>
            <person name="Xu X."/>
            <person name="Zheng Q."/>
            <person name="Li T."/>
            <person name="Kuang S."/>
            <person name="Zhang Z."/>
            <person name="Chen Y."/>
            <person name="Lu X."/>
            <person name="Zhou R."/>
            <person name="Bi D."/>
            <person name="Jin H."/>
        </authorList>
    </citation>
    <scope>NUCLEOTIDE SEQUENCE [LARGE SCALE GENOMIC DNA]</scope>
    <source>
        <strain evidence="3 4">SF7</strain>
    </source>
</reference>
<evidence type="ECO:0000259" key="2">
    <source>
        <dbReference type="Pfam" id="PF04200"/>
    </source>
</evidence>